<reference evidence="3" key="1">
    <citation type="submission" date="2016-10" db="EMBL/GenBank/DDBJ databases">
        <authorList>
            <person name="Varghese N."/>
            <person name="Submissions S."/>
        </authorList>
    </citation>
    <scope>NUCLEOTIDE SEQUENCE [LARGE SCALE GENOMIC DNA]</scope>
    <source>
        <strain evidence="3">DSM 5463</strain>
    </source>
</reference>
<dbReference type="PANTHER" id="PTHR14911:SF13">
    <property type="entry name" value="TRNA (GUANINE(6)-N2)-METHYLTRANSFERASE THUMP3"/>
    <property type="match status" value="1"/>
</dbReference>
<gene>
    <name evidence="2" type="ORF">SAMN05660865_00373</name>
</gene>
<evidence type="ECO:0000313" key="3">
    <source>
        <dbReference type="Proteomes" id="UP000242850"/>
    </source>
</evidence>
<dbReference type="GO" id="GO:0030488">
    <property type="term" value="P:tRNA methylation"/>
    <property type="evidence" value="ECO:0007669"/>
    <property type="project" value="TreeGrafter"/>
</dbReference>
<dbReference type="InterPro" id="IPR029063">
    <property type="entry name" value="SAM-dependent_MTases_sf"/>
</dbReference>
<keyword evidence="2" id="KW-0489">Methyltransferase</keyword>
<protein>
    <submittedName>
        <fullName evidence="2">Putative RNA methylase family UPF0020</fullName>
    </submittedName>
</protein>
<dbReference type="Proteomes" id="UP000242850">
    <property type="component" value="Unassembled WGS sequence"/>
</dbReference>
<dbReference type="GO" id="GO:0016423">
    <property type="term" value="F:tRNA (guanine) methyltransferase activity"/>
    <property type="evidence" value="ECO:0007669"/>
    <property type="project" value="TreeGrafter"/>
</dbReference>
<feature type="domain" description="Ribosomal RNA large subunit methyltransferase K/L-like methyltransferase" evidence="1">
    <location>
        <begin position="128"/>
        <end position="243"/>
    </location>
</feature>
<keyword evidence="3" id="KW-1185">Reference proteome</keyword>
<name>A0A1H5SJS2_9CLOT</name>
<dbReference type="EMBL" id="FNUK01000003">
    <property type="protein sequence ID" value="SEF50684.1"/>
    <property type="molecule type" value="Genomic_DNA"/>
</dbReference>
<accession>A0A1H5SJS2</accession>
<organism evidence="2 3">
    <name type="scientific">Caloramator fervidus</name>
    <dbReference type="NCBI Taxonomy" id="29344"/>
    <lineage>
        <taxon>Bacteria</taxon>
        <taxon>Bacillati</taxon>
        <taxon>Bacillota</taxon>
        <taxon>Clostridia</taxon>
        <taxon>Eubacteriales</taxon>
        <taxon>Clostridiaceae</taxon>
        <taxon>Caloramator</taxon>
    </lineage>
</organism>
<dbReference type="Gene3D" id="3.40.50.150">
    <property type="entry name" value="Vaccinia Virus protein VP39"/>
    <property type="match status" value="1"/>
</dbReference>
<dbReference type="PANTHER" id="PTHR14911">
    <property type="entry name" value="THUMP DOMAIN-CONTAINING"/>
    <property type="match status" value="1"/>
</dbReference>
<evidence type="ECO:0000313" key="2">
    <source>
        <dbReference type="EMBL" id="SEF50684.1"/>
    </source>
</evidence>
<dbReference type="SUPFAM" id="SSF53335">
    <property type="entry name" value="S-adenosyl-L-methionine-dependent methyltransferases"/>
    <property type="match status" value="1"/>
</dbReference>
<dbReference type="Pfam" id="PF01170">
    <property type="entry name" value="UPF0020"/>
    <property type="match status" value="1"/>
</dbReference>
<keyword evidence="2" id="KW-0808">Transferase</keyword>
<dbReference type="InterPro" id="IPR000241">
    <property type="entry name" value="RlmKL-like_Mtase"/>
</dbReference>
<dbReference type="AlphaFoldDB" id="A0A1H5SJS2"/>
<evidence type="ECO:0000259" key="1">
    <source>
        <dbReference type="Pfam" id="PF01170"/>
    </source>
</evidence>
<sequence length="292" mass="33905">MEIRHLFGIELKEKYFFYDEYIDINRSPYTNYCIKVDAEALSLEELLEVIKQKNISYNDFKVQYISLFERMDLNKKHKVESLIGGSIKGKVSIHEPKVKVGVIDFKDRWIVGEIIKNKRIWNLHDKKPVQYCNSLTSRVSRALVNIAVGKNNSLKLVDPCCGIGTVLLEALSMGIDVKGYDINYKVVKGARENLKFFGYPDIVKRSDIKDVDKYFDVAVVDLPYGVLSVTNKELQKDIIRHTARISKKAVFVTLEDMREVISYYDFEVKDFCKIRKAKFFRYVTLAVVKNKK</sequence>
<proteinExistence type="predicted"/>
<dbReference type="CDD" id="cd02440">
    <property type="entry name" value="AdoMet_MTases"/>
    <property type="match status" value="1"/>
</dbReference>